<dbReference type="InterPro" id="IPR028889">
    <property type="entry name" value="USP"/>
</dbReference>
<keyword evidence="7 15" id="KW-0833">Ubl conjugation pathway</keyword>
<proteinExistence type="inferred from homology"/>
<dbReference type="PROSITE" id="PS50271">
    <property type="entry name" value="ZF_UBP"/>
    <property type="match status" value="1"/>
</dbReference>
<dbReference type="Pfam" id="PF17807">
    <property type="entry name" value="zf-UBP_var"/>
    <property type="match status" value="1"/>
</dbReference>
<dbReference type="EC" id="3.4.19.12" evidence="15"/>
<comment type="catalytic activity">
    <reaction evidence="1 15">
        <text>Thiol-dependent hydrolysis of ester, thioester, amide, peptide and isopeptide bonds formed by the C-terminal Gly of ubiquitin (a 76-residue protein attached to proteins as an intracellular targeting signal).</text>
        <dbReference type="EC" id="3.4.19.12"/>
    </reaction>
</comment>
<dbReference type="InterPro" id="IPR033864">
    <property type="entry name" value="UBA2_scUBP14-like"/>
</dbReference>
<evidence type="ECO:0000256" key="3">
    <source>
        <dbReference type="ARBA" id="ARBA00022670"/>
    </source>
</evidence>
<keyword evidence="3 15" id="KW-0645">Protease</keyword>
<evidence type="ECO:0000256" key="11">
    <source>
        <dbReference type="PIRSR" id="PIRSR016308-1"/>
    </source>
</evidence>
<dbReference type="GO" id="GO:0005829">
    <property type="term" value="C:cytosol"/>
    <property type="evidence" value="ECO:0007669"/>
    <property type="project" value="TreeGrafter"/>
</dbReference>
<sequence>MSFIFEGGSISKEECFYCFKDQFDSNGLFISAQSRNAYCINHLQTHYSSYPHDSIYLNLKKIKKIKEKEQKLIKLEIKQQLESDLYDLIQKLFKFDGSLVEIKDIDDPTQKSIDKIINTNSADKDNEIKSWQQEFIQCEHTIEFHQHPLETIDLSKCSDCGLEENLWICLTCGKLGCGRAQFGGVPGNSHALEHFKLAGHPIAVKLGSLSKEVMDIYCYQCDEEIVFPQAASLLKTYGIDVSNFVKTEKSLVELQIEQNLNWEFNLKNENGENLPIVNGSGLTGLKNLGNSCYLSSVIQTLFSIPDYQTHFNIPVEAFNNEDSNDLNFQLNKIKYGLLSGDFAKPDEENEEGYQSGISLKSFKHLIGESHEEFSSMRQQDAFEFWNYLIDKIDKVDGDLNNIFRFISVEKINLPNKRVKLKQQINENITLITDNESEEIDGVKTYRRQDFLDILIQYLSPEDIELNGEHAQKTNFFKTYPKYLVTAIQRIKLENWVPIKTDVPLTIPESFDLKDFQSPEIKEVDEIEVQEKEEFEFDSSALNNLLQMGFPELRAKKALYLTGSKDPEFLMNWLIANMEDPTIDDPIDFTIQKESNQPSFDDSKISNLQDMGFSYQLSKKALILNKNNVEASIEWLFSNPEDNGEIDEPRDKTAEIEALDDGKSEYSLQAVVCHKGTQVTSGHYVAFIKKDDKWILFNDEKVIDVTGDKLSWKEIEKNGYLYIWEKF</sequence>
<feature type="binding site" evidence="12">
    <location>
        <begin position="179"/>
        <end position="182"/>
    </location>
    <ligand>
        <name>substrate</name>
    </ligand>
</feature>
<comment type="similarity">
    <text evidence="2 15">Belongs to the peptidase C19 family.</text>
</comment>
<dbReference type="Pfam" id="PF02148">
    <property type="entry name" value="zf-UBP"/>
    <property type="match status" value="1"/>
</dbReference>
<feature type="domain" description="UBP-type" evidence="18">
    <location>
        <begin position="108"/>
        <end position="241"/>
    </location>
</feature>
<dbReference type="SUPFAM" id="SSF57850">
    <property type="entry name" value="RING/U-box"/>
    <property type="match status" value="1"/>
</dbReference>
<keyword evidence="9 15" id="KW-0788">Thiol protease</keyword>
<comment type="caution">
    <text evidence="19">The sequence shown here is derived from an EMBL/GenBank/DDBJ whole genome shotgun (WGS) entry which is preliminary data.</text>
</comment>
<feature type="binding site" evidence="12">
    <location>
        <position position="222"/>
    </location>
    <ligand>
        <name>substrate</name>
    </ligand>
</feature>
<dbReference type="CDD" id="cd14298">
    <property type="entry name" value="UBA2_scUBP14_like"/>
    <property type="match status" value="1"/>
</dbReference>
<feature type="binding site" evidence="12">
    <location>
        <position position="217"/>
    </location>
    <ligand>
        <name>substrate</name>
    </ligand>
</feature>
<reference evidence="19" key="1">
    <citation type="journal article" date="2021" name="Open Biol.">
        <title>Shared evolutionary footprints suggest mitochondrial oxidative damage underlies multiple complex I losses in fungi.</title>
        <authorList>
            <person name="Schikora-Tamarit M.A."/>
            <person name="Marcet-Houben M."/>
            <person name="Nosek J."/>
            <person name="Gabaldon T."/>
        </authorList>
    </citation>
    <scope>NUCLEOTIDE SEQUENCE</scope>
    <source>
        <strain evidence="19">CBS6341</strain>
    </source>
</reference>
<dbReference type="EMBL" id="JAEUBF010001392">
    <property type="protein sequence ID" value="KAH3667102.1"/>
    <property type="molecule type" value="Genomic_DNA"/>
</dbReference>
<dbReference type="GO" id="GO:0004843">
    <property type="term" value="F:cysteine-type deubiquitinase activity"/>
    <property type="evidence" value="ECO:0007669"/>
    <property type="project" value="UniProtKB-UniRule"/>
</dbReference>
<evidence type="ECO:0000256" key="4">
    <source>
        <dbReference type="ARBA" id="ARBA00022723"/>
    </source>
</evidence>
<feature type="active site" description="Proton acceptor" evidence="11">
    <location>
        <position position="682"/>
    </location>
</feature>
<evidence type="ECO:0000256" key="5">
    <source>
        <dbReference type="ARBA" id="ARBA00022737"/>
    </source>
</evidence>
<dbReference type="GO" id="GO:0005634">
    <property type="term" value="C:nucleus"/>
    <property type="evidence" value="ECO:0007669"/>
    <property type="project" value="TreeGrafter"/>
</dbReference>
<feature type="domain" description="USP" evidence="17">
    <location>
        <begin position="283"/>
        <end position="726"/>
    </location>
</feature>
<dbReference type="Proteomes" id="UP000769528">
    <property type="component" value="Unassembled WGS sequence"/>
</dbReference>
<dbReference type="SMART" id="SM00290">
    <property type="entry name" value="ZnF_UBP"/>
    <property type="match status" value="1"/>
</dbReference>
<dbReference type="SUPFAM" id="SSF46934">
    <property type="entry name" value="UBA-like"/>
    <property type="match status" value="1"/>
</dbReference>
<dbReference type="InterPro" id="IPR009060">
    <property type="entry name" value="UBA-like_sf"/>
</dbReference>
<evidence type="ECO:0000259" key="18">
    <source>
        <dbReference type="PROSITE" id="PS50271"/>
    </source>
</evidence>
<feature type="binding site" evidence="13">
    <location>
        <position position="157"/>
    </location>
    <ligand>
        <name>Zn(2+)</name>
        <dbReference type="ChEBI" id="CHEBI:29105"/>
    </ligand>
</feature>
<dbReference type="InterPro" id="IPR041432">
    <property type="entry name" value="UBP13_Znf-UBP_var"/>
</dbReference>
<dbReference type="SMART" id="SM00165">
    <property type="entry name" value="UBA"/>
    <property type="match status" value="2"/>
</dbReference>
<dbReference type="SUPFAM" id="SSF54001">
    <property type="entry name" value="Cysteine proteinases"/>
    <property type="match status" value="1"/>
</dbReference>
<dbReference type="GO" id="GO:0006508">
    <property type="term" value="P:proteolysis"/>
    <property type="evidence" value="ECO:0007669"/>
    <property type="project" value="UniProtKB-KW"/>
</dbReference>
<feature type="binding site" evidence="13">
    <location>
        <position position="190"/>
    </location>
    <ligand>
        <name>Zn(2+)</name>
        <dbReference type="ChEBI" id="CHEBI:29105"/>
    </ligand>
</feature>
<dbReference type="FunFam" id="3.30.40.10:FF:000396">
    <property type="entry name" value="Ubiquitin carboxyl-terminal hydrolase"/>
    <property type="match status" value="1"/>
</dbReference>
<evidence type="ECO:0000256" key="12">
    <source>
        <dbReference type="PIRSR" id="PIRSR016308-2"/>
    </source>
</evidence>
<dbReference type="PANTHER" id="PTHR24006">
    <property type="entry name" value="UBIQUITIN CARBOXYL-TERMINAL HYDROLASE"/>
    <property type="match status" value="1"/>
</dbReference>
<feature type="binding site" evidence="12">
    <location>
        <position position="167"/>
    </location>
    <ligand>
        <name>substrate</name>
    </ligand>
</feature>
<evidence type="ECO:0000256" key="15">
    <source>
        <dbReference type="RuleBase" id="RU366025"/>
    </source>
</evidence>
<dbReference type="PANTHER" id="PTHR24006:SF664">
    <property type="entry name" value="UBIQUITIN CARBOXYL-TERMINAL HYDROLASE"/>
    <property type="match status" value="1"/>
</dbReference>
<feature type="domain" description="UBA" evidence="16">
    <location>
        <begin position="598"/>
        <end position="638"/>
    </location>
</feature>
<dbReference type="PIRSF" id="PIRSF016308">
    <property type="entry name" value="UBP"/>
    <property type="match status" value="1"/>
</dbReference>
<feature type="binding site" evidence="12">
    <location>
        <position position="219"/>
    </location>
    <ligand>
        <name>substrate</name>
    </ligand>
</feature>
<dbReference type="InterPro" id="IPR001394">
    <property type="entry name" value="Peptidase_C19_UCH"/>
</dbReference>
<evidence type="ECO:0000256" key="10">
    <source>
        <dbReference type="ARBA" id="ARBA00022833"/>
    </source>
</evidence>
<feature type="domain" description="UBA" evidence="16">
    <location>
        <begin position="535"/>
        <end position="576"/>
    </location>
</feature>
<evidence type="ECO:0000256" key="8">
    <source>
        <dbReference type="ARBA" id="ARBA00022801"/>
    </source>
</evidence>
<reference evidence="19" key="2">
    <citation type="submission" date="2021-01" db="EMBL/GenBank/DDBJ databases">
        <authorList>
            <person name="Schikora-Tamarit M.A."/>
        </authorList>
    </citation>
    <scope>NUCLEOTIDE SEQUENCE</scope>
    <source>
        <strain evidence="19">CBS6341</strain>
    </source>
</reference>
<organism evidence="19 20">
    <name type="scientific">Wickerhamomyces mucosus</name>
    <dbReference type="NCBI Taxonomy" id="1378264"/>
    <lineage>
        <taxon>Eukaryota</taxon>
        <taxon>Fungi</taxon>
        <taxon>Dikarya</taxon>
        <taxon>Ascomycota</taxon>
        <taxon>Saccharomycotina</taxon>
        <taxon>Saccharomycetes</taxon>
        <taxon>Phaffomycetales</taxon>
        <taxon>Wickerhamomycetaceae</taxon>
        <taxon>Wickerhamomyces</taxon>
    </lineage>
</organism>
<dbReference type="Pfam" id="PF00627">
    <property type="entry name" value="UBA"/>
    <property type="match status" value="1"/>
</dbReference>
<dbReference type="InterPro" id="IPR018200">
    <property type="entry name" value="USP_CS"/>
</dbReference>
<dbReference type="Pfam" id="PF00443">
    <property type="entry name" value="UCH"/>
    <property type="match status" value="1"/>
</dbReference>
<evidence type="ECO:0000256" key="9">
    <source>
        <dbReference type="ARBA" id="ARBA00022807"/>
    </source>
</evidence>
<evidence type="ECO:0000256" key="2">
    <source>
        <dbReference type="ARBA" id="ARBA00009085"/>
    </source>
</evidence>
<keyword evidence="8 15" id="KW-0378">Hydrolase</keyword>
<evidence type="ECO:0000256" key="7">
    <source>
        <dbReference type="ARBA" id="ARBA00022786"/>
    </source>
</evidence>
<feature type="binding site" evidence="13">
    <location>
        <position position="160"/>
    </location>
    <ligand>
        <name>Zn(2+)</name>
        <dbReference type="ChEBI" id="CHEBI:29105"/>
    </ligand>
</feature>
<evidence type="ECO:0000256" key="14">
    <source>
        <dbReference type="PROSITE-ProRule" id="PRU00502"/>
    </source>
</evidence>
<evidence type="ECO:0000256" key="1">
    <source>
        <dbReference type="ARBA" id="ARBA00000707"/>
    </source>
</evidence>
<dbReference type="PROSITE" id="PS00972">
    <property type="entry name" value="USP_1"/>
    <property type="match status" value="1"/>
</dbReference>
<dbReference type="InterPro" id="IPR001607">
    <property type="entry name" value="Znf_UBP"/>
</dbReference>
<feature type="active site" description="Nucleophile" evidence="11">
    <location>
        <position position="292"/>
    </location>
</feature>
<keyword evidence="20" id="KW-1185">Reference proteome</keyword>
<evidence type="ECO:0000256" key="13">
    <source>
        <dbReference type="PIRSR" id="PIRSR016308-3"/>
    </source>
</evidence>
<keyword evidence="6 14" id="KW-0863">Zinc-finger</keyword>
<evidence type="ECO:0000313" key="19">
    <source>
        <dbReference type="EMBL" id="KAH3667102.1"/>
    </source>
</evidence>
<evidence type="ECO:0000313" key="20">
    <source>
        <dbReference type="Proteomes" id="UP000769528"/>
    </source>
</evidence>
<dbReference type="InterPro" id="IPR050164">
    <property type="entry name" value="Peptidase_C19"/>
</dbReference>
<gene>
    <name evidence="19" type="ORF">WICMUC_005449</name>
</gene>
<dbReference type="OrthoDB" id="361536at2759"/>
<dbReference type="GO" id="GO:0016579">
    <property type="term" value="P:protein deubiquitination"/>
    <property type="evidence" value="ECO:0007669"/>
    <property type="project" value="InterPro"/>
</dbReference>
<dbReference type="Gene3D" id="3.30.40.10">
    <property type="entry name" value="Zinc/RING finger domain, C3HC4 (zinc finger)"/>
    <property type="match status" value="2"/>
</dbReference>
<feature type="binding site" evidence="13">
    <location>
        <position position="177"/>
    </location>
    <ligand>
        <name>Zn(2+)</name>
        <dbReference type="ChEBI" id="CHEBI:29105"/>
    </ligand>
</feature>
<accession>A0A9P8P889</accession>
<keyword evidence="4 13" id="KW-0479">Metal-binding</keyword>
<keyword evidence="10 13" id="KW-0862">Zinc</keyword>
<dbReference type="InterPro" id="IPR013083">
    <property type="entry name" value="Znf_RING/FYVE/PHD"/>
</dbReference>
<evidence type="ECO:0000256" key="6">
    <source>
        <dbReference type="ARBA" id="ARBA00022771"/>
    </source>
</evidence>
<dbReference type="PROSITE" id="PS00973">
    <property type="entry name" value="USP_2"/>
    <property type="match status" value="1"/>
</dbReference>
<dbReference type="PROSITE" id="PS50235">
    <property type="entry name" value="USP_3"/>
    <property type="match status" value="1"/>
</dbReference>
<dbReference type="InterPro" id="IPR016652">
    <property type="entry name" value="Ubiquitinyl_hydrolase"/>
</dbReference>
<dbReference type="Gene3D" id="3.90.70.10">
    <property type="entry name" value="Cysteine proteinases"/>
    <property type="match status" value="1"/>
</dbReference>
<evidence type="ECO:0000259" key="17">
    <source>
        <dbReference type="PROSITE" id="PS50235"/>
    </source>
</evidence>
<dbReference type="InterPro" id="IPR015940">
    <property type="entry name" value="UBA"/>
</dbReference>
<keyword evidence="5" id="KW-0677">Repeat</keyword>
<evidence type="ECO:0000259" key="16">
    <source>
        <dbReference type="PROSITE" id="PS50030"/>
    </source>
</evidence>
<dbReference type="InterPro" id="IPR038765">
    <property type="entry name" value="Papain-like_cys_pep_sf"/>
</dbReference>
<dbReference type="PROSITE" id="PS50030">
    <property type="entry name" value="UBA"/>
    <property type="match status" value="2"/>
</dbReference>
<dbReference type="GO" id="GO:0008270">
    <property type="term" value="F:zinc ion binding"/>
    <property type="evidence" value="ECO:0007669"/>
    <property type="project" value="UniProtKB-KW"/>
</dbReference>
<name>A0A9P8P889_9ASCO</name>
<dbReference type="AlphaFoldDB" id="A0A9P8P889"/>
<protein>
    <recommendedName>
        <fullName evidence="15">Ubiquitin carboxyl-terminal hydrolase</fullName>
        <ecNumber evidence="15">3.4.19.12</ecNumber>
    </recommendedName>
</protein>
<dbReference type="Gene3D" id="1.10.8.10">
    <property type="entry name" value="DNA helicase RuvA subunit, C-terminal domain"/>
    <property type="match status" value="2"/>
</dbReference>